<feature type="chain" id="PRO_5013017841" evidence="9">
    <location>
        <begin position="34"/>
        <end position="514"/>
    </location>
</feature>
<sequence length="514" mass="55305">MPPAPRCSASVDARYLVIAAALVELLLTKPVRAAQGGLKEAEWKPLCQLGIELRKAPALALHQTQILKSSQQQQRKLAVKLQLFSITGAEGEEIELAAAAAVALAEEAATTAAALGEYAEKAIKSVTTTSALRGAIEEALNILDTGHSNGGTSFCLGNSAGSSAWSGKSDADHCITRNWNTDASSEAVNPDALDDKGFKTITTTTHDLSAGGRTATMCGFFKVGTLGTNAIPTGKTLQVANGIWTISADDNVVQQNLATLTPSGTRVATSLQAAAHYDLHALNSDRIEATPEDETALLKKSDMQEKIKTKLKQLVKQRLPTATTTKLQAEVDRIVKDKLDPTGNKVKDLITKVEGTKVPIPSGKLGETKKLSALSSETEIQDALIYKVMQLKQENKQLSEEKEKKEEPKSNNATPSDDKCKQHKEPGPCEKAGCNFDASKNYGEKCFPNPEAKEAEKQEGKDEKIGSFSTYVGKEEKYFTGNCKWEETECKDSSFLVNKKLALMVSAFLSLPSF</sequence>
<name>A0A1J0R5A4_9TRYP</name>
<feature type="domain" description="Trypanosome variant surface glycoprotein C-terminal" evidence="11">
    <location>
        <begin position="420"/>
        <end position="511"/>
    </location>
</feature>
<evidence type="ECO:0000256" key="4">
    <source>
        <dbReference type="ARBA" id="ARBA00022622"/>
    </source>
</evidence>
<keyword evidence="6" id="KW-0325">Glycoprotein</keyword>
<keyword evidence="5" id="KW-0472">Membrane</keyword>
<dbReference type="Gene3D" id="1.10.470.10">
    <property type="entry name" value="Variant Surface Glycoprotein, subunit A, domain 2"/>
    <property type="match status" value="1"/>
</dbReference>
<feature type="signal peptide" evidence="9">
    <location>
        <begin position="1"/>
        <end position="33"/>
    </location>
</feature>
<organism evidence="12">
    <name type="scientific">Trypanosoma brucei</name>
    <dbReference type="NCBI Taxonomy" id="5691"/>
    <lineage>
        <taxon>Eukaryota</taxon>
        <taxon>Discoba</taxon>
        <taxon>Euglenozoa</taxon>
        <taxon>Kinetoplastea</taxon>
        <taxon>Metakinetoplastina</taxon>
        <taxon>Trypanosomatida</taxon>
        <taxon>Trypanosomatidae</taxon>
        <taxon>Trypanosoma</taxon>
    </lineage>
</organism>
<feature type="domain" description="Trypanosome variant surface glycoprotein A-type N-terminal" evidence="10">
    <location>
        <begin position="25"/>
        <end position="386"/>
    </location>
</feature>
<reference evidence="12" key="1">
    <citation type="submission" date="2016-08" db="EMBL/GenBank/DDBJ databases">
        <title>VSG repertoire of Trypanosoma brucei EATRO 1125.</title>
        <authorList>
            <person name="Cross G.A."/>
        </authorList>
    </citation>
    <scope>NUCLEOTIDE SEQUENCE</scope>
    <source>
        <strain evidence="12">EATRO 1125</strain>
    </source>
</reference>
<accession>A0A1J0R5A4</accession>
<dbReference type="EMBL" id="KX699075">
    <property type="protein sequence ID" value="APD73031.1"/>
    <property type="molecule type" value="Genomic_DNA"/>
</dbReference>
<dbReference type="Pfam" id="PF10659">
    <property type="entry name" value="Trypan_glycop_C"/>
    <property type="match status" value="1"/>
</dbReference>
<keyword evidence="9" id="KW-0732">Signal</keyword>
<evidence type="ECO:0000256" key="8">
    <source>
        <dbReference type="SAM" id="MobiDB-lite"/>
    </source>
</evidence>
<dbReference type="GO" id="GO:0042783">
    <property type="term" value="P:symbiont-mediated evasion of host immune response"/>
    <property type="evidence" value="ECO:0007669"/>
    <property type="project" value="InterPro"/>
</dbReference>
<dbReference type="AlphaFoldDB" id="A0A1J0R5A4"/>
<dbReference type="InterPro" id="IPR001812">
    <property type="entry name" value="Trypano_VSG_A_N_dom"/>
</dbReference>
<dbReference type="VEuPathDB" id="TriTrypDB:Tb1125.5.5510"/>
<protein>
    <submittedName>
        <fullName evidence="12">Variant surface glycoprotein 1125.185</fullName>
    </submittedName>
</protein>
<comment type="subcellular location">
    <subcellularLocation>
        <location evidence="2">Cell membrane</location>
        <topology evidence="2">Lipid-anchor</topology>
        <topology evidence="2">GPI-anchor</topology>
    </subcellularLocation>
</comment>
<keyword evidence="3" id="KW-1003">Cell membrane</keyword>
<proteinExistence type="predicted"/>
<evidence type="ECO:0000259" key="10">
    <source>
        <dbReference type="Pfam" id="PF00913"/>
    </source>
</evidence>
<dbReference type="InterPro" id="IPR019609">
    <property type="entry name" value="Variant_surf_glycoprt_trypan_C"/>
</dbReference>
<dbReference type="GO" id="GO:0005886">
    <property type="term" value="C:plasma membrane"/>
    <property type="evidence" value="ECO:0007669"/>
    <property type="project" value="UniProtKB-SubCell"/>
</dbReference>
<feature type="region of interest" description="Disordered" evidence="8">
    <location>
        <begin position="396"/>
        <end position="426"/>
    </location>
</feature>
<evidence type="ECO:0000256" key="1">
    <source>
        <dbReference type="ARBA" id="ARBA00002523"/>
    </source>
</evidence>
<dbReference type="VEuPathDB" id="TriTrypDB:Tb427_000230800"/>
<evidence type="ECO:0000256" key="6">
    <source>
        <dbReference type="ARBA" id="ARBA00023180"/>
    </source>
</evidence>
<evidence type="ECO:0000313" key="12">
    <source>
        <dbReference type="EMBL" id="APD73031.1"/>
    </source>
</evidence>
<evidence type="ECO:0000259" key="11">
    <source>
        <dbReference type="Pfam" id="PF10659"/>
    </source>
</evidence>
<evidence type="ECO:0000256" key="9">
    <source>
        <dbReference type="SAM" id="SignalP"/>
    </source>
</evidence>
<dbReference type="VEuPathDB" id="TriTrypDB:Tb927.5.5510"/>
<evidence type="ECO:0000256" key="5">
    <source>
        <dbReference type="ARBA" id="ARBA00023136"/>
    </source>
</evidence>
<keyword evidence="4" id="KW-0336">GPI-anchor</keyword>
<feature type="compositionally biased region" description="Basic and acidic residues" evidence="8">
    <location>
        <begin position="416"/>
        <end position="426"/>
    </location>
</feature>
<dbReference type="SUPFAM" id="SSF58087">
    <property type="entry name" value="Variant surface glycoprotein (N-terminal domain)"/>
    <property type="match status" value="1"/>
</dbReference>
<evidence type="ECO:0000256" key="3">
    <source>
        <dbReference type="ARBA" id="ARBA00022475"/>
    </source>
</evidence>
<comment type="function">
    <text evidence="1">VSG forms a coat on the surface of the parasite. The trypanosome evades the immune response of the host by expressing a series of antigenically distinct VSGs from an estimated 1000 VSG genes.</text>
</comment>
<dbReference type="GO" id="GO:0098552">
    <property type="term" value="C:side of membrane"/>
    <property type="evidence" value="ECO:0007669"/>
    <property type="project" value="UniProtKB-KW"/>
</dbReference>
<feature type="compositionally biased region" description="Basic and acidic residues" evidence="8">
    <location>
        <begin position="396"/>
        <end position="409"/>
    </location>
</feature>
<evidence type="ECO:0000256" key="7">
    <source>
        <dbReference type="ARBA" id="ARBA00023288"/>
    </source>
</evidence>
<dbReference type="Gene3D" id="3.90.150.10">
    <property type="entry name" value="Variant Surface Glycoprotein, subunit A domain 1"/>
    <property type="match status" value="1"/>
</dbReference>
<keyword evidence="7" id="KW-0449">Lipoprotein</keyword>
<evidence type="ECO:0000256" key="2">
    <source>
        <dbReference type="ARBA" id="ARBA00004609"/>
    </source>
</evidence>
<dbReference type="Pfam" id="PF00913">
    <property type="entry name" value="Trypan_glycop"/>
    <property type="match status" value="1"/>
</dbReference>